<name>A0A6C0LQ58_9ZZZZ</name>
<dbReference type="EMBL" id="MN740532">
    <property type="protein sequence ID" value="QHU31714.1"/>
    <property type="molecule type" value="Genomic_DNA"/>
</dbReference>
<accession>A0A6C0LQ58</accession>
<feature type="compositionally biased region" description="Basic and acidic residues" evidence="2">
    <location>
        <begin position="151"/>
        <end position="165"/>
    </location>
</feature>
<dbReference type="SUPFAM" id="SSF47095">
    <property type="entry name" value="HMG-box"/>
    <property type="match status" value="1"/>
</dbReference>
<evidence type="ECO:0000256" key="1">
    <source>
        <dbReference type="ARBA" id="ARBA00023125"/>
    </source>
</evidence>
<dbReference type="PANTHER" id="PTHR48112:SF22">
    <property type="entry name" value="MITOCHONDRIAL TRANSCRIPTION FACTOR A, ISOFORM B"/>
    <property type="match status" value="1"/>
</dbReference>
<reference evidence="4" key="1">
    <citation type="journal article" date="2020" name="Nature">
        <title>Giant virus diversity and host interactions through global metagenomics.</title>
        <authorList>
            <person name="Schulz F."/>
            <person name="Roux S."/>
            <person name="Paez-Espino D."/>
            <person name="Jungbluth S."/>
            <person name="Walsh D.A."/>
            <person name="Denef V.J."/>
            <person name="McMahon K.D."/>
            <person name="Konstantinidis K.T."/>
            <person name="Eloe-Fadrosh E.A."/>
            <person name="Kyrpides N.C."/>
            <person name="Woyke T."/>
        </authorList>
    </citation>
    <scope>NUCLEOTIDE SEQUENCE</scope>
    <source>
        <strain evidence="4">GVMAG-M-3300027963-41</strain>
    </source>
</reference>
<protein>
    <recommendedName>
        <fullName evidence="3">HMG box domain-containing protein</fullName>
    </recommendedName>
</protein>
<dbReference type="AlphaFoldDB" id="A0A6C0LQ58"/>
<evidence type="ECO:0000259" key="3">
    <source>
        <dbReference type="PROSITE" id="PS50118"/>
    </source>
</evidence>
<feature type="region of interest" description="Disordered" evidence="2">
    <location>
        <begin position="39"/>
        <end position="61"/>
    </location>
</feature>
<feature type="compositionally biased region" description="Acidic residues" evidence="2">
    <location>
        <begin position="167"/>
        <end position="183"/>
    </location>
</feature>
<proteinExistence type="predicted"/>
<dbReference type="PROSITE" id="PS50118">
    <property type="entry name" value="HMG_BOX_2"/>
    <property type="match status" value="1"/>
</dbReference>
<keyword evidence="1" id="KW-0238">DNA-binding</keyword>
<evidence type="ECO:0000256" key="2">
    <source>
        <dbReference type="SAM" id="MobiDB-lite"/>
    </source>
</evidence>
<feature type="region of interest" description="Disordered" evidence="2">
    <location>
        <begin position="151"/>
        <end position="183"/>
    </location>
</feature>
<dbReference type="InterPro" id="IPR036910">
    <property type="entry name" value="HMG_box_dom_sf"/>
</dbReference>
<dbReference type="GO" id="GO:0003677">
    <property type="term" value="F:DNA binding"/>
    <property type="evidence" value="ECO:0007669"/>
    <property type="project" value="UniProtKB-KW"/>
</dbReference>
<dbReference type="InterPro" id="IPR009071">
    <property type="entry name" value="HMG_box_dom"/>
</dbReference>
<sequence>MSKPSLSSLHLQITELQQQRTDDHALIVALRARLDALAAPAPAPAPEKKQRAKNPDAPKRAPGPYILFCQAERAKTPELKLLVTELAERWRALTPEQKQAYKSAPAPAAAPAAKPTFQEVRDVAATMSSTVAAKFLRFCVQNPTLDAKTAEARWKSLSPEEKAEFNDPGDDTDEDDDASDDEE</sequence>
<dbReference type="InterPro" id="IPR050342">
    <property type="entry name" value="HMGB"/>
</dbReference>
<evidence type="ECO:0000313" key="4">
    <source>
        <dbReference type="EMBL" id="QHU31714.1"/>
    </source>
</evidence>
<feature type="domain" description="HMG box" evidence="3">
    <location>
        <begin position="58"/>
        <end position="101"/>
    </location>
</feature>
<dbReference type="CDD" id="cd00084">
    <property type="entry name" value="HMG-box_SF"/>
    <property type="match status" value="1"/>
</dbReference>
<dbReference type="Pfam" id="PF00505">
    <property type="entry name" value="HMG_box"/>
    <property type="match status" value="1"/>
</dbReference>
<dbReference type="PANTHER" id="PTHR48112">
    <property type="entry name" value="HIGH MOBILITY GROUP PROTEIN DSP1"/>
    <property type="match status" value="1"/>
</dbReference>
<dbReference type="SMART" id="SM00398">
    <property type="entry name" value="HMG"/>
    <property type="match status" value="1"/>
</dbReference>
<organism evidence="4">
    <name type="scientific">viral metagenome</name>
    <dbReference type="NCBI Taxonomy" id="1070528"/>
    <lineage>
        <taxon>unclassified sequences</taxon>
        <taxon>metagenomes</taxon>
        <taxon>organismal metagenomes</taxon>
    </lineage>
</organism>
<feature type="compositionally biased region" description="Basic and acidic residues" evidence="2">
    <location>
        <begin position="46"/>
        <end position="59"/>
    </location>
</feature>
<dbReference type="Gene3D" id="1.10.30.10">
    <property type="entry name" value="High mobility group box domain"/>
    <property type="match status" value="1"/>
</dbReference>